<keyword evidence="5 8" id="KW-0560">Oxidoreductase</keyword>
<evidence type="ECO:0000256" key="8">
    <source>
        <dbReference type="RuleBase" id="RU000461"/>
    </source>
</evidence>
<dbReference type="PRINTS" id="PR00463">
    <property type="entry name" value="EP450I"/>
</dbReference>
<dbReference type="PROSITE" id="PS00086">
    <property type="entry name" value="CYTOCHROME_P450"/>
    <property type="match status" value="1"/>
</dbReference>
<keyword evidence="7 8" id="KW-0503">Monooxygenase</keyword>
<dbReference type="Gene3D" id="1.10.630.10">
    <property type="entry name" value="Cytochrome P450"/>
    <property type="match status" value="1"/>
</dbReference>
<evidence type="ECO:0000256" key="3">
    <source>
        <dbReference type="ARBA" id="ARBA00022617"/>
    </source>
</evidence>
<dbReference type="InterPro" id="IPR036396">
    <property type="entry name" value="Cyt_P450_sf"/>
</dbReference>
<evidence type="ECO:0000256" key="7">
    <source>
        <dbReference type="ARBA" id="ARBA00023033"/>
    </source>
</evidence>
<dbReference type="SUPFAM" id="SSF48264">
    <property type="entry name" value="Cytochrome P450"/>
    <property type="match status" value="1"/>
</dbReference>
<evidence type="ECO:0000313" key="10">
    <source>
        <dbReference type="Proteomes" id="UP001476798"/>
    </source>
</evidence>
<proteinExistence type="inferred from homology"/>
<dbReference type="Pfam" id="PF00067">
    <property type="entry name" value="p450"/>
    <property type="match status" value="1"/>
</dbReference>
<comment type="similarity">
    <text evidence="2 8">Belongs to the cytochrome P450 family.</text>
</comment>
<name>A0ABV0PC44_9TELE</name>
<dbReference type="InterPro" id="IPR002401">
    <property type="entry name" value="Cyt_P450_E_grp-I"/>
</dbReference>
<dbReference type="EMBL" id="JAHRIO010070315">
    <property type="protein sequence ID" value="MEQ2181020.1"/>
    <property type="molecule type" value="Genomic_DNA"/>
</dbReference>
<keyword evidence="4 8" id="KW-0479">Metal-binding</keyword>
<organism evidence="9 10">
    <name type="scientific">Goodea atripinnis</name>
    <dbReference type="NCBI Taxonomy" id="208336"/>
    <lineage>
        <taxon>Eukaryota</taxon>
        <taxon>Metazoa</taxon>
        <taxon>Chordata</taxon>
        <taxon>Craniata</taxon>
        <taxon>Vertebrata</taxon>
        <taxon>Euteleostomi</taxon>
        <taxon>Actinopterygii</taxon>
        <taxon>Neopterygii</taxon>
        <taxon>Teleostei</taxon>
        <taxon>Neoteleostei</taxon>
        <taxon>Acanthomorphata</taxon>
        <taxon>Ovalentaria</taxon>
        <taxon>Atherinomorphae</taxon>
        <taxon>Cyprinodontiformes</taxon>
        <taxon>Goodeidae</taxon>
        <taxon>Goodea</taxon>
    </lineage>
</organism>
<reference evidence="9 10" key="1">
    <citation type="submission" date="2021-06" db="EMBL/GenBank/DDBJ databases">
        <authorList>
            <person name="Palmer J.M."/>
        </authorList>
    </citation>
    <scope>NUCLEOTIDE SEQUENCE [LARGE SCALE GENOMIC DNA]</scope>
    <source>
        <strain evidence="9 10">GA_2019</strain>
        <tissue evidence="9">Muscle</tissue>
    </source>
</reference>
<sequence length="323" mass="35897">MAVLNRFTGACWKRVPAGLLNEQLLLFTRALHKSAASEALEISTTGDEAMSGRVIATAELREKSEIKNLEEMPGPSTLSNLIEFFWRDGFGRIHEIQSWHRASVHSASASSATYAQNGTHCCVKAHPGLDPWSVWPLSCMRADWDAWKTTSPKKPRTTSLPCISCLVPSRPPCMLERFLNGFAPLFPNHGKSFVSPGMVCSDSPCGVAGLVMPLPDPEVQVAFTRHTQELSRRVSYNQNYGTVRAETQLALCHYSTSLNEENFSSPLEFQPDRWVRKDSSDRVDNFGSIPFGYGIRSCIGRRIAELEMHLALTRVGYFLTLSG</sequence>
<evidence type="ECO:0000256" key="4">
    <source>
        <dbReference type="ARBA" id="ARBA00022723"/>
    </source>
</evidence>
<evidence type="ECO:0000256" key="6">
    <source>
        <dbReference type="ARBA" id="ARBA00023004"/>
    </source>
</evidence>
<dbReference type="PANTHER" id="PTHR24279:SF122">
    <property type="entry name" value="CYTOCHROME P450 FAMILY 27 SUBFAMILY C MEMBER 1"/>
    <property type="match status" value="1"/>
</dbReference>
<evidence type="ECO:0008006" key="11">
    <source>
        <dbReference type="Google" id="ProtNLM"/>
    </source>
</evidence>
<comment type="caution">
    <text evidence="9">The sequence shown here is derived from an EMBL/GenBank/DDBJ whole genome shotgun (WGS) entry which is preliminary data.</text>
</comment>
<evidence type="ECO:0000256" key="2">
    <source>
        <dbReference type="ARBA" id="ARBA00010617"/>
    </source>
</evidence>
<gene>
    <name evidence="9" type="ORF">GOODEAATRI_007087</name>
</gene>
<keyword evidence="6 8" id="KW-0408">Iron</keyword>
<protein>
    <recommendedName>
        <fullName evidence="11">Cytochrome P450</fullName>
    </recommendedName>
</protein>
<accession>A0ABV0PC44</accession>
<evidence type="ECO:0000256" key="1">
    <source>
        <dbReference type="ARBA" id="ARBA00001971"/>
    </source>
</evidence>
<dbReference type="InterPro" id="IPR001128">
    <property type="entry name" value="Cyt_P450"/>
</dbReference>
<dbReference type="PANTHER" id="PTHR24279">
    <property type="entry name" value="CYTOCHROME P450"/>
    <property type="match status" value="1"/>
</dbReference>
<dbReference type="InterPro" id="IPR050479">
    <property type="entry name" value="CYP11_CYP27_families"/>
</dbReference>
<dbReference type="Proteomes" id="UP001476798">
    <property type="component" value="Unassembled WGS sequence"/>
</dbReference>
<keyword evidence="10" id="KW-1185">Reference proteome</keyword>
<comment type="cofactor">
    <cofactor evidence="1">
        <name>heme</name>
        <dbReference type="ChEBI" id="CHEBI:30413"/>
    </cofactor>
</comment>
<evidence type="ECO:0000313" key="9">
    <source>
        <dbReference type="EMBL" id="MEQ2181020.1"/>
    </source>
</evidence>
<keyword evidence="3 8" id="KW-0349">Heme</keyword>
<evidence type="ECO:0000256" key="5">
    <source>
        <dbReference type="ARBA" id="ARBA00023002"/>
    </source>
</evidence>
<dbReference type="InterPro" id="IPR017972">
    <property type="entry name" value="Cyt_P450_CS"/>
</dbReference>